<dbReference type="InterPro" id="IPR012944">
    <property type="entry name" value="SusD_RagB_dom"/>
</dbReference>
<proteinExistence type="inferred from homology"/>
<dbReference type="SUPFAM" id="SSF48452">
    <property type="entry name" value="TPR-like"/>
    <property type="match status" value="1"/>
</dbReference>
<dbReference type="Proteomes" id="UP000295620">
    <property type="component" value="Unassembled WGS sequence"/>
</dbReference>
<protein>
    <submittedName>
        <fullName evidence="8">RagB/SusD domain-containing protein</fullName>
    </submittedName>
</protein>
<reference evidence="8 9" key="1">
    <citation type="submission" date="2019-03" db="EMBL/GenBank/DDBJ databases">
        <title>Genomic Encyclopedia of Archaeal and Bacterial Type Strains, Phase II (KMG-II): from individual species to whole genera.</title>
        <authorList>
            <person name="Goeker M."/>
        </authorList>
    </citation>
    <scope>NUCLEOTIDE SEQUENCE [LARGE SCALE GENOMIC DNA]</scope>
    <source>
        <strain evidence="8 9">DSM 19035</strain>
    </source>
</reference>
<dbReference type="Gene3D" id="1.25.40.390">
    <property type="match status" value="1"/>
</dbReference>
<comment type="caution">
    <text evidence="8">The sequence shown here is derived from an EMBL/GenBank/DDBJ whole genome shotgun (WGS) entry which is preliminary data.</text>
</comment>
<keyword evidence="3" id="KW-0732">Signal</keyword>
<evidence type="ECO:0000256" key="1">
    <source>
        <dbReference type="ARBA" id="ARBA00004442"/>
    </source>
</evidence>
<comment type="similarity">
    <text evidence="2">Belongs to the SusD family.</text>
</comment>
<evidence type="ECO:0000256" key="5">
    <source>
        <dbReference type="ARBA" id="ARBA00023237"/>
    </source>
</evidence>
<evidence type="ECO:0000256" key="4">
    <source>
        <dbReference type="ARBA" id="ARBA00023136"/>
    </source>
</evidence>
<evidence type="ECO:0000313" key="9">
    <source>
        <dbReference type="Proteomes" id="UP000295620"/>
    </source>
</evidence>
<dbReference type="Pfam" id="PF14322">
    <property type="entry name" value="SusD-like_3"/>
    <property type="match status" value="1"/>
</dbReference>
<dbReference type="Pfam" id="PF07980">
    <property type="entry name" value="SusD_RagB"/>
    <property type="match status" value="1"/>
</dbReference>
<dbReference type="EMBL" id="SNYC01000005">
    <property type="protein sequence ID" value="TDQ08475.1"/>
    <property type="molecule type" value="Genomic_DNA"/>
</dbReference>
<evidence type="ECO:0000259" key="6">
    <source>
        <dbReference type="Pfam" id="PF07980"/>
    </source>
</evidence>
<dbReference type="RefSeq" id="WP_133576838.1">
    <property type="nucleotide sequence ID" value="NZ_SNYC01000005.1"/>
</dbReference>
<comment type="subcellular location">
    <subcellularLocation>
        <location evidence="1">Cell outer membrane</location>
    </subcellularLocation>
</comment>
<evidence type="ECO:0000313" key="8">
    <source>
        <dbReference type="EMBL" id="TDQ08475.1"/>
    </source>
</evidence>
<evidence type="ECO:0000256" key="2">
    <source>
        <dbReference type="ARBA" id="ARBA00006275"/>
    </source>
</evidence>
<keyword evidence="4" id="KW-0472">Membrane</keyword>
<dbReference type="GO" id="GO:0009279">
    <property type="term" value="C:cell outer membrane"/>
    <property type="evidence" value="ECO:0007669"/>
    <property type="project" value="UniProtKB-SubCell"/>
</dbReference>
<dbReference type="InterPro" id="IPR011990">
    <property type="entry name" value="TPR-like_helical_dom_sf"/>
</dbReference>
<keyword evidence="9" id="KW-1185">Reference proteome</keyword>
<sequence length="469" mass="53567">MNYRSIKQNQRFSLIFCVAIVITLLTSACKKFIEIDLPKNQQLTNNVFSSDKSATSAVVGIYSQMITGNGEGFASGGPSSLTSLTSLSSDDLISHALNDEFFLNSLNSNNSKISYYLWAEPYQYVYSANLILESLEKYSTVSEALKKQLTGEAKFIRAFIYFNLVNMYGPVPLHSTTDYKINSKVSRSPINQVYDLIISDLLDAEILLSNDYSYSSNERTRPNKWAAKALLARVYLYTKDYVKAEQKSSEVISNSLFSLTNNLQEVFLKNSSEAIWQLKPVNPAYNTWEGFYMKLTVSPVLTQSSSLSPNLIKSFSKDDRRKFFWIDSLMEGSDKFYFPKKYNVKGGNSETLTEYSMVLRLAELYLIRSESRLKVGNNVDAKVDLELIRKRAGLDQLNREITISDIVEQRRLEFFTEWGHRWFDIKRLELTDQTLSQTKSPNWTSDDSLYPIPLSEINSNPNITQNNGY</sequence>
<organism evidence="8 9">
    <name type="scientific">Pedobacter metabolipauper</name>
    <dbReference type="NCBI Taxonomy" id="425513"/>
    <lineage>
        <taxon>Bacteria</taxon>
        <taxon>Pseudomonadati</taxon>
        <taxon>Bacteroidota</taxon>
        <taxon>Sphingobacteriia</taxon>
        <taxon>Sphingobacteriales</taxon>
        <taxon>Sphingobacteriaceae</taxon>
        <taxon>Pedobacter</taxon>
    </lineage>
</organism>
<evidence type="ECO:0000259" key="7">
    <source>
        <dbReference type="Pfam" id="PF14322"/>
    </source>
</evidence>
<feature type="domain" description="RagB/SusD" evidence="6">
    <location>
        <begin position="328"/>
        <end position="469"/>
    </location>
</feature>
<dbReference type="PROSITE" id="PS51257">
    <property type="entry name" value="PROKAR_LIPOPROTEIN"/>
    <property type="match status" value="1"/>
</dbReference>
<dbReference type="InterPro" id="IPR033985">
    <property type="entry name" value="SusD-like_N"/>
</dbReference>
<feature type="domain" description="SusD-like N-terminal" evidence="7">
    <location>
        <begin position="66"/>
        <end position="236"/>
    </location>
</feature>
<dbReference type="CDD" id="cd08977">
    <property type="entry name" value="SusD"/>
    <property type="match status" value="1"/>
</dbReference>
<dbReference type="AlphaFoldDB" id="A0A4R6SSV3"/>
<accession>A0A4R6SSV3</accession>
<evidence type="ECO:0000256" key="3">
    <source>
        <dbReference type="ARBA" id="ARBA00022729"/>
    </source>
</evidence>
<name>A0A4R6SSV3_9SPHI</name>
<keyword evidence="5" id="KW-0998">Cell outer membrane</keyword>
<gene>
    <name evidence="8" type="ORF">ATK78_2989</name>
</gene>
<dbReference type="OrthoDB" id="621570at2"/>